<feature type="transmembrane region" description="Helical" evidence="7">
    <location>
        <begin position="121"/>
        <end position="140"/>
    </location>
</feature>
<sequence>MSNQTYAGAAAVSSAAPDLITTIVPALGRVMISAIFILAGLSKLAAPAMTIAYIQSVGLPLPQVAFGISVLIEVVGGITLLLGYRTRLVASVLFVFALVTAAFFHHNFADQNQFIHFFKNVAMAGGLLHVVAFGGGRLSLDGRRS</sequence>
<dbReference type="Proteomes" id="UP000274358">
    <property type="component" value="Unassembled WGS sequence"/>
</dbReference>
<evidence type="ECO:0000256" key="6">
    <source>
        <dbReference type="ARBA" id="ARBA00023136"/>
    </source>
</evidence>
<gene>
    <name evidence="8" type="ORF">EKH80_17465</name>
</gene>
<name>A0A3S0PLK5_9GAMM</name>
<keyword evidence="4 7" id="KW-0812">Transmembrane</keyword>
<evidence type="ECO:0000256" key="1">
    <source>
        <dbReference type="ARBA" id="ARBA00004651"/>
    </source>
</evidence>
<evidence type="ECO:0000256" key="5">
    <source>
        <dbReference type="ARBA" id="ARBA00022989"/>
    </source>
</evidence>
<evidence type="ECO:0000256" key="2">
    <source>
        <dbReference type="ARBA" id="ARBA00006679"/>
    </source>
</evidence>
<organism evidence="8 9">
    <name type="scientific">Dyella choica</name>
    <dbReference type="NCBI Taxonomy" id="1927959"/>
    <lineage>
        <taxon>Bacteria</taxon>
        <taxon>Pseudomonadati</taxon>
        <taxon>Pseudomonadota</taxon>
        <taxon>Gammaproteobacteria</taxon>
        <taxon>Lysobacterales</taxon>
        <taxon>Rhodanobacteraceae</taxon>
        <taxon>Dyella</taxon>
    </lineage>
</organism>
<proteinExistence type="inferred from homology"/>
<dbReference type="GO" id="GO:0005886">
    <property type="term" value="C:plasma membrane"/>
    <property type="evidence" value="ECO:0007669"/>
    <property type="project" value="UniProtKB-SubCell"/>
</dbReference>
<dbReference type="RefSeq" id="WP_126686069.1">
    <property type="nucleotide sequence ID" value="NZ_RYYV01000015.1"/>
</dbReference>
<feature type="transmembrane region" description="Helical" evidence="7">
    <location>
        <begin position="88"/>
        <end position="109"/>
    </location>
</feature>
<reference evidence="8 9" key="1">
    <citation type="submission" date="2018-12" db="EMBL/GenBank/DDBJ databases">
        <title>Dyella dinghuensis sp. nov. DHOA06 and Dyella choica sp. nov. 4M-K27, isolated from forest soil.</title>
        <authorList>
            <person name="Qiu L.-H."/>
            <person name="Gao Z.-H."/>
        </authorList>
    </citation>
    <scope>NUCLEOTIDE SEQUENCE [LARGE SCALE GENOMIC DNA]</scope>
    <source>
        <strain evidence="8 9">4M-K27</strain>
    </source>
</reference>
<comment type="subcellular location">
    <subcellularLocation>
        <location evidence="1">Cell membrane</location>
        <topology evidence="1">Multi-pass membrane protein</topology>
    </subcellularLocation>
</comment>
<comment type="caution">
    <text evidence="8">The sequence shown here is derived from an EMBL/GenBank/DDBJ whole genome shotgun (WGS) entry which is preliminary data.</text>
</comment>
<comment type="similarity">
    <text evidence="2">Belongs to the DoxX family.</text>
</comment>
<evidence type="ECO:0000256" key="4">
    <source>
        <dbReference type="ARBA" id="ARBA00022692"/>
    </source>
</evidence>
<accession>A0A3S0PLK5</accession>
<dbReference type="PANTHER" id="PTHR33452">
    <property type="entry name" value="OXIDOREDUCTASE CATD-RELATED"/>
    <property type="match status" value="1"/>
</dbReference>
<feature type="transmembrane region" description="Helical" evidence="7">
    <location>
        <begin position="60"/>
        <end position="81"/>
    </location>
</feature>
<keyword evidence="5 7" id="KW-1133">Transmembrane helix</keyword>
<evidence type="ECO:0000313" key="9">
    <source>
        <dbReference type="Proteomes" id="UP000274358"/>
    </source>
</evidence>
<keyword evidence="9" id="KW-1185">Reference proteome</keyword>
<evidence type="ECO:0000313" key="8">
    <source>
        <dbReference type="EMBL" id="RUL72472.1"/>
    </source>
</evidence>
<dbReference type="OrthoDB" id="9792760at2"/>
<evidence type="ECO:0000256" key="7">
    <source>
        <dbReference type="SAM" id="Phobius"/>
    </source>
</evidence>
<keyword evidence="6 7" id="KW-0472">Membrane</keyword>
<dbReference type="InterPro" id="IPR051907">
    <property type="entry name" value="DoxX-like_oxidoreductase"/>
</dbReference>
<feature type="transmembrane region" description="Helical" evidence="7">
    <location>
        <begin position="34"/>
        <end position="54"/>
    </location>
</feature>
<dbReference type="Pfam" id="PF07681">
    <property type="entry name" value="DoxX"/>
    <property type="match status" value="1"/>
</dbReference>
<dbReference type="EMBL" id="RYYV01000015">
    <property type="protein sequence ID" value="RUL72472.1"/>
    <property type="molecule type" value="Genomic_DNA"/>
</dbReference>
<dbReference type="PANTHER" id="PTHR33452:SF1">
    <property type="entry name" value="INNER MEMBRANE PROTEIN YPHA-RELATED"/>
    <property type="match status" value="1"/>
</dbReference>
<protein>
    <submittedName>
        <fullName evidence="8">DoxX family protein</fullName>
    </submittedName>
</protein>
<evidence type="ECO:0000256" key="3">
    <source>
        <dbReference type="ARBA" id="ARBA00022475"/>
    </source>
</evidence>
<dbReference type="InterPro" id="IPR032808">
    <property type="entry name" value="DoxX"/>
</dbReference>
<keyword evidence="3" id="KW-1003">Cell membrane</keyword>
<dbReference type="AlphaFoldDB" id="A0A3S0PLK5"/>